<accession>A0ABT1US58</accession>
<dbReference type="Proteomes" id="UP001204746">
    <property type="component" value="Unassembled WGS sequence"/>
</dbReference>
<organism evidence="2 3">
    <name type="scientific">Streptomyces rugosispiralis</name>
    <dbReference type="NCBI Taxonomy" id="2967341"/>
    <lineage>
        <taxon>Bacteria</taxon>
        <taxon>Bacillati</taxon>
        <taxon>Actinomycetota</taxon>
        <taxon>Actinomycetes</taxon>
        <taxon>Kitasatosporales</taxon>
        <taxon>Streptomycetaceae</taxon>
        <taxon>Streptomyces</taxon>
    </lineage>
</organism>
<evidence type="ECO:0000256" key="1">
    <source>
        <dbReference type="SAM" id="MobiDB-lite"/>
    </source>
</evidence>
<dbReference type="InterPro" id="IPR002110">
    <property type="entry name" value="Ankyrin_rpt"/>
</dbReference>
<reference evidence="2 3" key="1">
    <citation type="submission" date="2022-07" db="EMBL/GenBank/DDBJ databases">
        <authorList>
            <person name="Phongsopitanun W."/>
            <person name="Tanasupawat S."/>
        </authorList>
    </citation>
    <scope>NUCLEOTIDE SEQUENCE [LARGE SCALE GENOMIC DNA]</scope>
    <source>
        <strain evidence="2 3">RCU-064</strain>
    </source>
</reference>
<feature type="region of interest" description="Disordered" evidence="1">
    <location>
        <begin position="89"/>
        <end position="114"/>
    </location>
</feature>
<dbReference type="RefSeq" id="WP_256649133.1">
    <property type="nucleotide sequence ID" value="NZ_JANIAA010000003.1"/>
</dbReference>
<keyword evidence="3" id="KW-1185">Reference proteome</keyword>
<proteinExistence type="predicted"/>
<feature type="compositionally biased region" description="Low complexity" evidence="1">
    <location>
        <begin position="99"/>
        <end position="114"/>
    </location>
</feature>
<dbReference type="Pfam" id="PF12796">
    <property type="entry name" value="Ank_2"/>
    <property type="match status" value="1"/>
</dbReference>
<evidence type="ECO:0000313" key="3">
    <source>
        <dbReference type="Proteomes" id="UP001204746"/>
    </source>
</evidence>
<dbReference type="SUPFAM" id="SSF48403">
    <property type="entry name" value="Ankyrin repeat"/>
    <property type="match status" value="1"/>
</dbReference>
<dbReference type="EMBL" id="JANIAA010000003">
    <property type="protein sequence ID" value="MCQ8187945.1"/>
    <property type="molecule type" value="Genomic_DNA"/>
</dbReference>
<dbReference type="Gene3D" id="1.25.40.20">
    <property type="entry name" value="Ankyrin repeat-containing domain"/>
    <property type="match status" value="1"/>
</dbReference>
<dbReference type="InterPro" id="IPR036770">
    <property type="entry name" value="Ankyrin_rpt-contain_sf"/>
</dbReference>
<protein>
    <submittedName>
        <fullName evidence="2">Ankyrin repeat domain-containing protein</fullName>
    </submittedName>
</protein>
<name>A0ABT1US58_9ACTN</name>
<gene>
    <name evidence="2" type="ORF">NP777_06730</name>
</gene>
<evidence type="ECO:0000313" key="2">
    <source>
        <dbReference type="EMBL" id="MCQ8187945.1"/>
    </source>
</evidence>
<sequence length="114" mass="12358">MTDWQDIHDWTDLRAVRAALAAGADPDRVLGGHMAPLHSAGYSGSAEVLAELLTVAREADQPDAAGRTPLWHAVRDWDREKVSALIAAGADPWRPRAPWPSWSSTTPTRESAPP</sequence>
<comment type="caution">
    <text evidence="2">The sequence shown here is derived from an EMBL/GenBank/DDBJ whole genome shotgun (WGS) entry which is preliminary data.</text>
</comment>